<dbReference type="GO" id="GO:0102158">
    <property type="term" value="F:very-long-chain (3R)-3-hydroxyacyl-CoA dehydratase activity"/>
    <property type="evidence" value="ECO:0007669"/>
    <property type="project" value="UniProtKB-EC"/>
</dbReference>
<dbReference type="AlphaFoldDB" id="A0A1B9HX70"/>
<keyword evidence="14" id="KW-0256">Endoplasmic reticulum</keyword>
<evidence type="ECO:0000256" key="3">
    <source>
        <dbReference type="ARBA" id="ARBA00007811"/>
    </source>
</evidence>
<keyword evidence="10 14" id="KW-0472">Membrane</keyword>
<evidence type="ECO:0000313" key="16">
    <source>
        <dbReference type="EMBL" id="OCF47851.1"/>
    </source>
</evidence>
<gene>
    <name evidence="16" type="ORF">I206_05711</name>
    <name evidence="17" type="ORF">I206_107385</name>
</gene>
<keyword evidence="11 14" id="KW-0275">Fatty acid biosynthesis</keyword>
<dbReference type="GeneID" id="30174080"/>
<evidence type="ECO:0000256" key="8">
    <source>
        <dbReference type="ARBA" id="ARBA00022989"/>
    </source>
</evidence>
<dbReference type="KEGG" id="kpin:30174080"/>
<evidence type="ECO:0000256" key="9">
    <source>
        <dbReference type="ARBA" id="ARBA00023098"/>
    </source>
</evidence>
<evidence type="ECO:0000256" key="13">
    <source>
        <dbReference type="ARBA" id="ARBA00036671"/>
    </source>
</evidence>
<feature type="transmembrane region" description="Helical" evidence="14">
    <location>
        <begin position="284"/>
        <end position="304"/>
    </location>
</feature>
<keyword evidence="12 14" id="KW-0456">Lyase</keyword>
<protein>
    <recommendedName>
        <fullName evidence="4 14">Very-long-chain (3R)-3-hydroxyacyl-CoA dehydratase</fullName>
        <ecNumber evidence="4 14">4.2.1.134</ecNumber>
    </recommendedName>
</protein>
<dbReference type="STRING" id="1296096.A0A1B9HX70"/>
<keyword evidence="18" id="KW-1185">Reference proteome</keyword>
<keyword evidence="6 14" id="KW-0812">Transmembrane</keyword>
<evidence type="ECO:0000256" key="2">
    <source>
        <dbReference type="ARBA" id="ARBA00005194"/>
    </source>
</evidence>
<keyword evidence="9 14" id="KW-0443">Lipid metabolism</keyword>
<reference evidence="17" key="2">
    <citation type="submission" date="2013-07" db="EMBL/GenBank/DDBJ databases">
        <authorList>
            <consortium name="The Broad Institute Genome Sequencing Platform"/>
            <person name="Cuomo C."/>
            <person name="Litvintseva A."/>
            <person name="Chen Y."/>
            <person name="Heitman J."/>
            <person name="Sun S."/>
            <person name="Springer D."/>
            <person name="Dromer F."/>
            <person name="Young S.K."/>
            <person name="Zeng Q."/>
            <person name="Gargeya S."/>
            <person name="Fitzgerald M."/>
            <person name="Abouelleil A."/>
            <person name="Alvarado L."/>
            <person name="Berlin A.M."/>
            <person name="Chapman S.B."/>
            <person name="Dewar J."/>
            <person name="Goldberg J."/>
            <person name="Griggs A."/>
            <person name="Gujja S."/>
            <person name="Hansen M."/>
            <person name="Howarth C."/>
            <person name="Imamovic A."/>
            <person name="Larimer J."/>
            <person name="McCowan C."/>
            <person name="Murphy C."/>
            <person name="Pearson M."/>
            <person name="Priest M."/>
            <person name="Roberts A."/>
            <person name="Saif S."/>
            <person name="Shea T."/>
            <person name="Sykes S."/>
            <person name="Wortman J."/>
            <person name="Nusbaum C."/>
            <person name="Birren B."/>
        </authorList>
    </citation>
    <scope>NUCLEOTIDE SEQUENCE</scope>
    <source>
        <strain evidence="17">CBS 10737</strain>
    </source>
</reference>
<accession>A0A1B9HX70</accession>
<evidence type="ECO:0000256" key="5">
    <source>
        <dbReference type="ARBA" id="ARBA00022516"/>
    </source>
</evidence>
<dbReference type="GO" id="GO:0030148">
    <property type="term" value="P:sphingolipid biosynthetic process"/>
    <property type="evidence" value="ECO:0007669"/>
    <property type="project" value="TreeGrafter"/>
</dbReference>
<comment type="caution">
    <text evidence="14">Lacks conserved residue(s) required for the propagation of feature annotation.</text>
</comment>
<dbReference type="GO" id="GO:0030497">
    <property type="term" value="P:fatty acid elongation"/>
    <property type="evidence" value="ECO:0007669"/>
    <property type="project" value="TreeGrafter"/>
</dbReference>
<comment type="subcellular location">
    <subcellularLocation>
        <location evidence="14">Endoplasmic reticulum membrane</location>
        <topology evidence="14">Multi-pass membrane protein</topology>
    </subcellularLocation>
    <subcellularLocation>
        <location evidence="1">Membrane</location>
        <topology evidence="1">Multi-pass membrane protein</topology>
    </subcellularLocation>
</comment>
<evidence type="ECO:0000256" key="11">
    <source>
        <dbReference type="ARBA" id="ARBA00023160"/>
    </source>
</evidence>
<comment type="catalytic activity">
    <reaction evidence="13 14">
        <text>a very-long-chain (3R)-3-hydroxyacyl-CoA = a very-long-chain (2E)-enoyl-CoA + H2O</text>
        <dbReference type="Rhea" id="RHEA:45812"/>
        <dbReference type="ChEBI" id="CHEBI:15377"/>
        <dbReference type="ChEBI" id="CHEBI:83728"/>
        <dbReference type="ChEBI" id="CHEBI:85440"/>
        <dbReference type="EC" id="4.2.1.134"/>
    </reaction>
</comment>
<dbReference type="Proteomes" id="UP000094020">
    <property type="component" value="Chromosome 11"/>
</dbReference>
<evidence type="ECO:0000313" key="17">
    <source>
        <dbReference type="EMBL" id="WWC73418.1"/>
    </source>
</evidence>
<sequence length="327" mass="37693">MSNKTQTPAKERVEQEKERIARKGQEVKSGLTPIKIYLLTYNAVSALLWANLLYITITFILTPRSNIQQIAGKSTFLNKLFTFNNSFLSSSTKIKPLNQIINHFKGSYEFKNLGFKTKYTQSLAILEIIHTIFGFVKSPIGTVFSQVFSRIYTVWGVVEAVPEVSHNSPLFTTMLFAWSLTETIRYTYYFLNLLNIQSKILNWLRYTTFIPLYPIGASSEAFLSFQTLPSIKPILLNLISTNSLPFKEILIKSTIGRNLLWNLAKSNNNLNKNSINQTWGPLEIFRLIMFFIWWPSLYFLYTYMFKQRRKVLGKGRGKVVGGTNKAR</sequence>
<dbReference type="Pfam" id="PF04387">
    <property type="entry name" value="PTPLA"/>
    <property type="match status" value="1"/>
</dbReference>
<reference evidence="17" key="4">
    <citation type="submission" date="2024-02" db="EMBL/GenBank/DDBJ databases">
        <title>Comparative genomics of Cryptococcus and Kwoniella reveals pathogenesis evolution and contrasting modes of karyotype evolution via chromosome fusion or intercentromeric recombination.</title>
        <authorList>
            <person name="Coelho M.A."/>
            <person name="David-Palma M."/>
            <person name="Shea T."/>
            <person name="Bowers K."/>
            <person name="McGinley-Smith S."/>
            <person name="Mohammad A.W."/>
            <person name="Gnirke A."/>
            <person name="Yurkov A.M."/>
            <person name="Nowrousian M."/>
            <person name="Sun S."/>
            <person name="Cuomo C.A."/>
            <person name="Heitman J."/>
        </authorList>
    </citation>
    <scope>NUCLEOTIDE SEQUENCE</scope>
    <source>
        <strain evidence="17">CBS 10737</strain>
    </source>
</reference>
<evidence type="ECO:0000256" key="6">
    <source>
        <dbReference type="ARBA" id="ARBA00022692"/>
    </source>
</evidence>
<proteinExistence type="inferred from homology"/>
<organism evidence="16">
    <name type="scientific">Kwoniella pini CBS 10737</name>
    <dbReference type="NCBI Taxonomy" id="1296096"/>
    <lineage>
        <taxon>Eukaryota</taxon>
        <taxon>Fungi</taxon>
        <taxon>Dikarya</taxon>
        <taxon>Basidiomycota</taxon>
        <taxon>Agaricomycotina</taxon>
        <taxon>Tremellomycetes</taxon>
        <taxon>Tremellales</taxon>
        <taxon>Cryptococcaceae</taxon>
        <taxon>Kwoniella</taxon>
    </lineage>
</organism>
<dbReference type="OrthoDB" id="46988at2759"/>
<evidence type="ECO:0000256" key="14">
    <source>
        <dbReference type="RuleBase" id="RU363109"/>
    </source>
</evidence>
<dbReference type="UniPathway" id="UPA00094"/>
<comment type="pathway">
    <text evidence="2 14">Lipid metabolism; fatty acid biosynthesis.</text>
</comment>
<evidence type="ECO:0000256" key="1">
    <source>
        <dbReference type="ARBA" id="ARBA00004141"/>
    </source>
</evidence>
<dbReference type="InterPro" id="IPR007482">
    <property type="entry name" value="Tyr_Pase-like_PTPLA"/>
</dbReference>
<dbReference type="EC" id="4.2.1.134" evidence="4 14"/>
<comment type="similarity">
    <text evidence="3 14">Belongs to the very long-chain fatty acids dehydratase HACD family.</text>
</comment>
<name>A0A1B9HX70_9TREE</name>
<keyword evidence="5 14" id="KW-0444">Lipid biosynthesis</keyword>
<dbReference type="GO" id="GO:0042761">
    <property type="term" value="P:very long-chain fatty acid biosynthetic process"/>
    <property type="evidence" value="ECO:0007669"/>
    <property type="project" value="TreeGrafter"/>
</dbReference>
<comment type="function">
    <text evidence="14">Catalyzes the third of the four reactions of the long-chain fatty acids elongation cycle. This endoplasmic reticulum-bound enzymatic process, allows the addition of two carbons to the chain of long- and very long-chain fatty acids/VLCFAs per cycle. This enzyme catalyzes the dehydration of the 3-hydroxyacyl-CoA intermediate into trans-2,3-enoyl-CoA, within each cycle of fatty acid elongation. Thereby, it participates to the production of VLCFAs of different chain lengths that are involved in multiple biological processes as precursors of membrane lipids and lipid mediators.</text>
</comment>
<reference evidence="16" key="1">
    <citation type="submission" date="2013-07" db="EMBL/GenBank/DDBJ databases">
        <title>The Genome Sequence of Cryptococcus pinus CBS10737.</title>
        <authorList>
            <consortium name="The Broad Institute Genome Sequencing Platform"/>
            <person name="Cuomo C."/>
            <person name="Litvintseva A."/>
            <person name="Chen Y."/>
            <person name="Heitman J."/>
            <person name="Sun S."/>
            <person name="Springer D."/>
            <person name="Dromer F."/>
            <person name="Young S.K."/>
            <person name="Zeng Q."/>
            <person name="Gargeya S."/>
            <person name="Fitzgerald M."/>
            <person name="Abouelleil A."/>
            <person name="Alvarado L."/>
            <person name="Berlin A.M."/>
            <person name="Chapman S.B."/>
            <person name="Dewar J."/>
            <person name="Goldberg J."/>
            <person name="Griggs A."/>
            <person name="Gujja S."/>
            <person name="Hansen M."/>
            <person name="Howarth C."/>
            <person name="Imamovic A."/>
            <person name="Larimer J."/>
            <person name="McCowan C."/>
            <person name="Murphy C."/>
            <person name="Pearson M."/>
            <person name="Priest M."/>
            <person name="Roberts A."/>
            <person name="Saif S."/>
            <person name="Shea T."/>
            <person name="Sykes S."/>
            <person name="Wortman J."/>
            <person name="Nusbaum C."/>
            <person name="Birren B."/>
        </authorList>
    </citation>
    <scope>NUCLEOTIDE SEQUENCE [LARGE SCALE GENOMIC DNA]</scope>
    <source>
        <strain evidence="16">CBS 10737</strain>
    </source>
</reference>
<dbReference type="GO" id="GO:0005789">
    <property type="term" value="C:endoplasmic reticulum membrane"/>
    <property type="evidence" value="ECO:0007669"/>
    <property type="project" value="UniProtKB-SubCell"/>
</dbReference>
<dbReference type="RefSeq" id="XP_019009070.1">
    <property type="nucleotide sequence ID" value="XM_019157430.1"/>
</dbReference>
<evidence type="ECO:0000256" key="12">
    <source>
        <dbReference type="ARBA" id="ARBA00023239"/>
    </source>
</evidence>
<keyword evidence="7 14" id="KW-0276">Fatty acid metabolism</keyword>
<dbReference type="PANTHER" id="PTHR11035">
    <property type="entry name" value="VERY-LONG-CHAIN (3R)-3-HYDROXYACYL-COA DEHYDRATASE"/>
    <property type="match status" value="1"/>
</dbReference>
<dbReference type="EMBL" id="KI894014">
    <property type="protein sequence ID" value="OCF47851.1"/>
    <property type="molecule type" value="Genomic_DNA"/>
</dbReference>
<feature type="transmembrane region" description="Helical" evidence="14">
    <location>
        <begin position="38"/>
        <end position="61"/>
    </location>
</feature>
<evidence type="ECO:0000256" key="4">
    <source>
        <dbReference type="ARBA" id="ARBA00013122"/>
    </source>
</evidence>
<evidence type="ECO:0000256" key="7">
    <source>
        <dbReference type="ARBA" id="ARBA00022832"/>
    </source>
</evidence>
<feature type="region of interest" description="Disordered" evidence="15">
    <location>
        <begin position="1"/>
        <end position="22"/>
    </location>
</feature>
<feature type="compositionally biased region" description="Basic and acidic residues" evidence="15">
    <location>
        <begin position="9"/>
        <end position="22"/>
    </location>
</feature>
<evidence type="ECO:0000256" key="15">
    <source>
        <dbReference type="SAM" id="MobiDB-lite"/>
    </source>
</evidence>
<dbReference type="PANTHER" id="PTHR11035:SF3">
    <property type="entry name" value="VERY-LONG-CHAIN (3R)-3-HYDROXYACYL-COA DEHYDRATASE"/>
    <property type="match status" value="1"/>
</dbReference>
<reference evidence="16" key="3">
    <citation type="submission" date="2016-07" db="EMBL/GenBank/DDBJ databases">
        <title>Evolution of pathogenesis and genome organization in the Tremellales.</title>
        <authorList>
            <person name="Cuomo C."/>
            <person name="Litvintseva A."/>
            <person name="Heitman J."/>
            <person name="Chen Y."/>
            <person name="Sun S."/>
            <person name="Springer D."/>
            <person name="Dromer F."/>
            <person name="Young S."/>
            <person name="Zeng Q."/>
            <person name="Chapman S."/>
            <person name="Gujja S."/>
            <person name="Saif S."/>
            <person name="Birren B."/>
        </authorList>
    </citation>
    <scope>NUCLEOTIDE SEQUENCE</scope>
    <source>
        <strain evidence="16">CBS 10737</strain>
    </source>
</reference>
<evidence type="ECO:0000256" key="10">
    <source>
        <dbReference type="ARBA" id="ARBA00023136"/>
    </source>
</evidence>
<dbReference type="EMBL" id="CP144529">
    <property type="protein sequence ID" value="WWC73418.1"/>
    <property type="molecule type" value="Genomic_DNA"/>
</dbReference>
<keyword evidence="8 14" id="KW-1133">Transmembrane helix</keyword>
<evidence type="ECO:0000313" key="18">
    <source>
        <dbReference type="Proteomes" id="UP000094020"/>
    </source>
</evidence>